<evidence type="ECO:0000256" key="1">
    <source>
        <dbReference type="SAM" id="MobiDB-lite"/>
    </source>
</evidence>
<organism evidence="2">
    <name type="scientific">Drosophila melanogaster</name>
    <name type="common">Fruit fly</name>
    <dbReference type="NCBI Taxonomy" id="7227"/>
    <lineage>
        <taxon>Eukaryota</taxon>
        <taxon>Metazoa</taxon>
        <taxon>Ecdysozoa</taxon>
        <taxon>Arthropoda</taxon>
        <taxon>Hexapoda</taxon>
        <taxon>Insecta</taxon>
        <taxon>Pterygota</taxon>
        <taxon>Neoptera</taxon>
        <taxon>Endopterygota</taxon>
        <taxon>Diptera</taxon>
        <taxon>Brachycera</taxon>
        <taxon>Muscomorpha</taxon>
        <taxon>Ephydroidea</taxon>
        <taxon>Drosophilidae</taxon>
        <taxon>Drosophila</taxon>
        <taxon>Sophophora</taxon>
    </lineage>
</organism>
<evidence type="ECO:0000313" key="2">
    <source>
        <dbReference type="EMBL" id="DAA03080.1"/>
    </source>
</evidence>
<reference evidence="2" key="1">
    <citation type="journal article" date="2003" name="Genome Biol.">
        <title>An integrated gene annotation and transcriptional profiling approach towards the full gene content of the Drosophila genome.</title>
        <authorList>
            <person name="Hild M."/>
            <person name="Beckmann B."/>
            <person name="Haas S.A."/>
            <person name="Koch B."/>
            <person name="Solovyev V."/>
            <person name="Busold C."/>
            <person name="Fellenberg K."/>
            <person name="Boutros M."/>
            <person name="Vingron M."/>
            <person name="Sauer F."/>
            <person name="Hoheisel J.D."/>
            <person name="Paro R."/>
        </authorList>
    </citation>
    <scope>NUCLEOTIDE SEQUENCE</scope>
</reference>
<accession>Q6IKX9</accession>
<name>Q6IKX9_DROME</name>
<protein>
    <submittedName>
        <fullName evidence="2">HDC11104</fullName>
    </submittedName>
</protein>
<dbReference type="EMBL" id="BK002237">
    <property type="protein sequence ID" value="DAA03080.1"/>
    <property type="molecule type" value="Genomic_DNA"/>
</dbReference>
<sequence>MSLYEDVGNDCVPLMAQSITHCRNDRPIVWPASQPYTAFWRRFIKRAENDACSGSFGHAPLHRTFVVILYCLSGSVAIWRYAADVAMAMWQWATGNGSSEMRHSSPVSVSRQTFSPQPGRTKRRKSA</sequence>
<proteinExistence type="predicted"/>
<feature type="region of interest" description="Disordered" evidence="1">
    <location>
        <begin position="96"/>
        <end position="127"/>
    </location>
</feature>
<dbReference type="AlphaFoldDB" id="Q6IKX9"/>
<gene>
    <name evidence="2" type="ORF">HDC11104</name>
</gene>
<feature type="compositionally biased region" description="Polar residues" evidence="1">
    <location>
        <begin position="96"/>
        <end position="118"/>
    </location>
</feature>